<comment type="caution">
    <text evidence="4">The sequence shown here is derived from an EMBL/GenBank/DDBJ whole genome shotgun (WGS) entry which is preliminary data.</text>
</comment>
<dbReference type="Proteomes" id="UP001149079">
    <property type="component" value="Unassembled WGS sequence"/>
</dbReference>
<proteinExistence type="predicted"/>
<organism evidence="4 5">
    <name type="scientific">Penicillium bovifimosum</name>
    <dbReference type="NCBI Taxonomy" id="126998"/>
    <lineage>
        <taxon>Eukaryota</taxon>
        <taxon>Fungi</taxon>
        <taxon>Dikarya</taxon>
        <taxon>Ascomycota</taxon>
        <taxon>Pezizomycotina</taxon>
        <taxon>Eurotiomycetes</taxon>
        <taxon>Eurotiomycetidae</taxon>
        <taxon>Eurotiales</taxon>
        <taxon>Aspergillaceae</taxon>
        <taxon>Penicillium</taxon>
    </lineage>
</organism>
<evidence type="ECO:0000256" key="1">
    <source>
        <dbReference type="ARBA" id="ARBA00023125"/>
    </source>
</evidence>
<dbReference type="PANTHER" id="PTHR19303:SF74">
    <property type="entry name" value="POGO TRANSPOSABLE ELEMENT WITH KRAB DOMAIN"/>
    <property type="match status" value="1"/>
</dbReference>
<dbReference type="InterPro" id="IPR009057">
    <property type="entry name" value="Homeodomain-like_sf"/>
</dbReference>
<accession>A0A9W9L2I9</accession>
<dbReference type="Pfam" id="PF05225">
    <property type="entry name" value="HTH_psq"/>
    <property type="match status" value="1"/>
</dbReference>
<dbReference type="InterPro" id="IPR006600">
    <property type="entry name" value="HTH_CenpB_DNA-bd_dom"/>
</dbReference>
<dbReference type="PROSITE" id="PS51253">
    <property type="entry name" value="HTH_CENPB"/>
    <property type="match status" value="1"/>
</dbReference>
<dbReference type="EMBL" id="JAPQKL010000004">
    <property type="protein sequence ID" value="KAJ5135285.1"/>
    <property type="molecule type" value="Genomic_DNA"/>
</dbReference>
<feature type="domain" description="HTH CENPB-type" evidence="3">
    <location>
        <begin position="60"/>
        <end position="132"/>
    </location>
</feature>
<dbReference type="GO" id="GO:0005634">
    <property type="term" value="C:nucleus"/>
    <property type="evidence" value="ECO:0007669"/>
    <property type="project" value="TreeGrafter"/>
</dbReference>
<dbReference type="GO" id="GO:0003677">
    <property type="term" value="F:DNA binding"/>
    <property type="evidence" value="ECO:0007669"/>
    <property type="project" value="UniProtKB-KW"/>
</dbReference>
<dbReference type="RefSeq" id="XP_056522257.1">
    <property type="nucleotide sequence ID" value="XM_056665307.1"/>
</dbReference>
<gene>
    <name evidence="4" type="ORF">N7515_004563</name>
</gene>
<sequence length="275" mass="30995">MPPIRGKKAQKSVEQEGRILLAIKAIKDGRITSVAAAARSFEIPRSTLQDRMKGASSWSDMRAAGHKFTHLEEESIQDWLTSMNDRGATLTITMLKDMANLLLETRGDHPPQTVGKNWPTQYIKRHPELSSRFSRRHGSKRALLEDPNTILEWFKLVEKSIAQYGITSEDIYNFDESGFAIGVSATSKDITQSFYTGRRGVLPGHGDWVTVIETICASGRALPPYVIFKGKSFMERWFDDLPKHWILNVRAIAVYINASPQRLESFFSLQPNGQG</sequence>
<dbReference type="InterPro" id="IPR050863">
    <property type="entry name" value="CenT-Element_Derived"/>
</dbReference>
<dbReference type="AlphaFoldDB" id="A0A9W9L2I9"/>
<dbReference type="InterPro" id="IPR007889">
    <property type="entry name" value="HTH_Psq"/>
</dbReference>
<reference evidence="4" key="1">
    <citation type="submission" date="2022-11" db="EMBL/GenBank/DDBJ databases">
        <authorList>
            <person name="Petersen C."/>
        </authorList>
    </citation>
    <scope>NUCLEOTIDE SEQUENCE</scope>
    <source>
        <strain evidence="4">IBT 22155</strain>
    </source>
</reference>
<dbReference type="Gene3D" id="1.10.10.60">
    <property type="entry name" value="Homeodomain-like"/>
    <property type="match status" value="1"/>
</dbReference>
<evidence type="ECO:0000256" key="2">
    <source>
        <dbReference type="ARBA" id="ARBA00023242"/>
    </source>
</evidence>
<evidence type="ECO:0000313" key="4">
    <source>
        <dbReference type="EMBL" id="KAJ5135285.1"/>
    </source>
</evidence>
<protein>
    <recommendedName>
        <fullName evidence="3">HTH CENPB-type domain-containing protein</fullName>
    </recommendedName>
</protein>
<evidence type="ECO:0000313" key="5">
    <source>
        <dbReference type="Proteomes" id="UP001149079"/>
    </source>
</evidence>
<dbReference type="SUPFAM" id="SSF46689">
    <property type="entry name" value="Homeodomain-like"/>
    <property type="match status" value="1"/>
</dbReference>
<dbReference type="PANTHER" id="PTHR19303">
    <property type="entry name" value="TRANSPOSON"/>
    <property type="match status" value="1"/>
</dbReference>
<dbReference type="GeneID" id="81404477"/>
<dbReference type="OrthoDB" id="4207519at2759"/>
<reference evidence="4" key="2">
    <citation type="journal article" date="2023" name="IMA Fungus">
        <title>Comparative genomic study of the Penicillium genus elucidates a diverse pangenome and 15 lateral gene transfer events.</title>
        <authorList>
            <person name="Petersen C."/>
            <person name="Sorensen T."/>
            <person name="Nielsen M.R."/>
            <person name="Sondergaard T.E."/>
            <person name="Sorensen J.L."/>
            <person name="Fitzpatrick D.A."/>
            <person name="Frisvad J.C."/>
            <person name="Nielsen K.L."/>
        </authorList>
    </citation>
    <scope>NUCLEOTIDE SEQUENCE</scope>
    <source>
        <strain evidence="4">IBT 22155</strain>
    </source>
</reference>
<keyword evidence="1" id="KW-0238">DNA-binding</keyword>
<dbReference type="Pfam" id="PF03221">
    <property type="entry name" value="HTH_Tnp_Tc5"/>
    <property type="match status" value="1"/>
</dbReference>
<evidence type="ECO:0000259" key="3">
    <source>
        <dbReference type="PROSITE" id="PS51253"/>
    </source>
</evidence>
<keyword evidence="5" id="KW-1185">Reference proteome</keyword>
<keyword evidence="2" id="KW-0539">Nucleus</keyword>
<name>A0A9W9L2I9_9EURO</name>